<evidence type="ECO:0000256" key="3">
    <source>
        <dbReference type="ARBA" id="ARBA00022723"/>
    </source>
</evidence>
<sequence length="674" mass="72987">MSKPHALRPAALALCLVVAIAAPHADAAKKRKPTKPAPKPVAALSACADLYGATNADWLKANPVPASGSASALGELATQARDQQRALLEAAAKSPQGQVQKLLGDFWASGMDEAAVERDGATPIAPLLARIDAIKKAQEIAPAIAALHQIGIPVVFNFTADIDLKNLDTYMGYFAQGGLGLPDASFYTRSDADARNLLGRYNGYVQKIMVLTGTPAANAAADAALVIDLETRIARASKARADLVRLRSNYNPVPTKDFTKKYRNLQLAAFLKAQGVTAEQVSMADPALFAQLDKLTTSLKPAQWKAYLRFQVGNAMAPYLSKNWRDADHEFRGRLLRGEMDPAPRTQQVLDAINASAGGMMAHAYTERYLTQDAADRAATISRHVREALEASIASNTWMDDATRAEAVAKLQKLKIEIGKPRSDLDFSVQPMGRGSFGSNILIASTWHHREEMKRIGRPNADRRWDVLPQFPALSYDLAHNRLFVTAAVLQAPVLDLKQPLAAQYGSFGALVGHELSRVADTKGRYVDAGGNLRDWWSPTTTSAWQGRIAPLQGVYARFAYPGKPDLKIDGARTLGENAADLAGLELAWTAYARQEPQAADNAQQAFFRGWARLWAQQLSSDATATHAQASPYAPGQWRANAPAMQLPAFAKAFSCKAGNALFVADGERVSIWR</sequence>
<dbReference type="PROSITE" id="PS51885">
    <property type="entry name" value="NEPRILYSIN"/>
    <property type="match status" value="1"/>
</dbReference>
<protein>
    <submittedName>
        <fullName evidence="10">M13-type metalloendopeptidase</fullName>
        <ecNumber evidence="10">3.4.24.-</ecNumber>
    </submittedName>
</protein>
<evidence type="ECO:0000256" key="2">
    <source>
        <dbReference type="ARBA" id="ARBA00022670"/>
    </source>
</evidence>
<keyword evidence="7" id="KW-0732">Signal</keyword>
<dbReference type="InterPro" id="IPR008753">
    <property type="entry name" value="Peptidase_M13_N"/>
</dbReference>
<evidence type="ECO:0000313" key="11">
    <source>
        <dbReference type="Proteomes" id="UP001597110"/>
    </source>
</evidence>
<keyword evidence="3" id="KW-0479">Metal-binding</keyword>
<feature type="signal peptide" evidence="7">
    <location>
        <begin position="1"/>
        <end position="27"/>
    </location>
</feature>
<dbReference type="Gene3D" id="3.40.390.10">
    <property type="entry name" value="Collagenase (Catalytic Domain)"/>
    <property type="match status" value="1"/>
</dbReference>
<dbReference type="PANTHER" id="PTHR11733">
    <property type="entry name" value="ZINC METALLOPROTEASE FAMILY M13 NEPRILYSIN-RELATED"/>
    <property type="match status" value="1"/>
</dbReference>
<keyword evidence="4 10" id="KW-0378">Hydrolase</keyword>
<evidence type="ECO:0000256" key="6">
    <source>
        <dbReference type="ARBA" id="ARBA00023049"/>
    </source>
</evidence>
<comment type="caution">
    <text evidence="10">The sequence shown here is derived from an EMBL/GenBank/DDBJ whole genome shotgun (WGS) entry which is preliminary data.</text>
</comment>
<evidence type="ECO:0000259" key="9">
    <source>
        <dbReference type="Pfam" id="PF05649"/>
    </source>
</evidence>
<name>A0ABW2YC80_9GAMM</name>
<dbReference type="EMBL" id="JBHTIF010000001">
    <property type="protein sequence ID" value="MFD0726007.1"/>
    <property type="molecule type" value="Genomic_DNA"/>
</dbReference>
<feature type="chain" id="PRO_5047108292" evidence="7">
    <location>
        <begin position="28"/>
        <end position="674"/>
    </location>
</feature>
<evidence type="ECO:0000259" key="8">
    <source>
        <dbReference type="Pfam" id="PF01431"/>
    </source>
</evidence>
<keyword evidence="11" id="KW-1185">Reference proteome</keyword>
<keyword evidence="5" id="KW-0862">Zinc</keyword>
<evidence type="ECO:0000313" key="10">
    <source>
        <dbReference type="EMBL" id="MFD0726007.1"/>
    </source>
</evidence>
<dbReference type="InterPro" id="IPR042089">
    <property type="entry name" value="Peptidase_M13_dom_2"/>
</dbReference>
<feature type="domain" description="Peptidase M13 C-terminal" evidence="8">
    <location>
        <begin position="476"/>
        <end position="666"/>
    </location>
</feature>
<feature type="domain" description="Peptidase M13 N-terminal" evidence="9">
    <location>
        <begin position="47"/>
        <end position="421"/>
    </location>
</feature>
<comment type="cofactor">
    <cofactor evidence="1">
        <name>Zn(2+)</name>
        <dbReference type="ChEBI" id="CHEBI:29105"/>
    </cofactor>
</comment>
<dbReference type="Gene3D" id="1.10.1380.10">
    <property type="entry name" value="Neutral endopeptidase , domain2"/>
    <property type="match status" value="1"/>
</dbReference>
<dbReference type="GO" id="GO:0016787">
    <property type="term" value="F:hydrolase activity"/>
    <property type="evidence" value="ECO:0007669"/>
    <property type="project" value="UniProtKB-KW"/>
</dbReference>
<dbReference type="InterPro" id="IPR024079">
    <property type="entry name" value="MetalloPept_cat_dom_sf"/>
</dbReference>
<dbReference type="PANTHER" id="PTHR11733:SF222">
    <property type="entry name" value="IP12942P"/>
    <property type="match status" value="1"/>
</dbReference>
<organism evidence="10 11">
    <name type="scientific">Lysobacter brunescens</name>
    <dbReference type="NCBI Taxonomy" id="262323"/>
    <lineage>
        <taxon>Bacteria</taxon>
        <taxon>Pseudomonadati</taxon>
        <taxon>Pseudomonadota</taxon>
        <taxon>Gammaproteobacteria</taxon>
        <taxon>Lysobacterales</taxon>
        <taxon>Lysobacteraceae</taxon>
        <taxon>Lysobacter</taxon>
    </lineage>
</organism>
<accession>A0ABW2YC80</accession>
<dbReference type="InterPro" id="IPR000718">
    <property type="entry name" value="Peptidase_M13"/>
</dbReference>
<keyword evidence="6" id="KW-0482">Metalloprotease</keyword>
<dbReference type="InterPro" id="IPR018497">
    <property type="entry name" value="Peptidase_M13_C"/>
</dbReference>
<keyword evidence="2" id="KW-0645">Protease</keyword>
<gene>
    <name evidence="10" type="ORF">ACFQ0E_10395</name>
</gene>
<dbReference type="EC" id="3.4.24.-" evidence="10"/>
<evidence type="ECO:0000256" key="4">
    <source>
        <dbReference type="ARBA" id="ARBA00022801"/>
    </source>
</evidence>
<evidence type="ECO:0000256" key="7">
    <source>
        <dbReference type="SAM" id="SignalP"/>
    </source>
</evidence>
<dbReference type="Pfam" id="PF05649">
    <property type="entry name" value="Peptidase_M13_N"/>
    <property type="match status" value="1"/>
</dbReference>
<dbReference type="Proteomes" id="UP001597110">
    <property type="component" value="Unassembled WGS sequence"/>
</dbReference>
<evidence type="ECO:0000256" key="1">
    <source>
        <dbReference type="ARBA" id="ARBA00001947"/>
    </source>
</evidence>
<reference evidence="11" key="1">
    <citation type="journal article" date="2019" name="Int. J. Syst. Evol. Microbiol.">
        <title>The Global Catalogue of Microorganisms (GCM) 10K type strain sequencing project: providing services to taxonomists for standard genome sequencing and annotation.</title>
        <authorList>
            <consortium name="The Broad Institute Genomics Platform"/>
            <consortium name="The Broad Institute Genome Sequencing Center for Infectious Disease"/>
            <person name="Wu L."/>
            <person name="Ma J."/>
        </authorList>
    </citation>
    <scope>NUCLEOTIDE SEQUENCE [LARGE SCALE GENOMIC DNA]</scope>
    <source>
        <strain evidence="11">CCUG 55585</strain>
    </source>
</reference>
<dbReference type="RefSeq" id="WP_386823578.1">
    <property type="nucleotide sequence ID" value="NZ_JBHTIF010000001.1"/>
</dbReference>
<evidence type="ECO:0000256" key="5">
    <source>
        <dbReference type="ARBA" id="ARBA00022833"/>
    </source>
</evidence>
<dbReference type="Pfam" id="PF01431">
    <property type="entry name" value="Peptidase_M13"/>
    <property type="match status" value="1"/>
</dbReference>
<dbReference type="SUPFAM" id="SSF55486">
    <property type="entry name" value="Metalloproteases ('zincins'), catalytic domain"/>
    <property type="match status" value="1"/>
</dbReference>
<dbReference type="CDD" id="cd08662">
    <property type="entry name" value="M13"/>
    <property type="match status" value="1"/>
</dbReference>
<proteinExistence type="predicted"/>